<dbReference type="GO" id="GO:0003677">
    <property type="term" value="F:DNA binding"/>
    <property type="evidence" value="ECO:0007669"/>
    <property type="project" value="InterPro"/>
</dbReference>
<dbReference type="Pfam" id="PF00589">
    <property type="entry name" value="Phage_integrase"/>
    <property type="match status" value="2"/>
</dbReference>
<dbReference type="InterPro" id="IPR050090">
    <property type="entry name" value="Tyrosine_recombinase_XerCD"/>
</dbReference>
<dbReference type="AlphaFoldDB" id="B7MS11"/>
<organism evidence="4 5">
    <name type="scientific">Escherichia coli O81 (strain ED1a)</name>
    <dbReference type="NCBI Taxonomy" id="585397"/>
    <lineage>
        <taxon>Bacteria</taxon>
        <taxon>Pseudomonadati</taxon>
        <taxon>Pseudomonadota</taxon>
        <taxon>Gammaproteobacteria</taxon>
        <taxon>Enterobacterales</taxon>
        <taxon>Enterobacteriaceae</taxon>
        <taxon>Escherichia</taxon>
    </lineage>
</organism>
<protein>
    <submittedName>
        <fullName evidence="4">Integrase</fullName>
    </submittedName>
</protein>
<dbReference type="CDD" id="cd00796">
    <property type="entry name" value="INT_Rci_Hp1_C"/>
    <property type="match status" value="1"/>
</dbReference>
<dbReference type="GO" id="GO:0006310">
    <property type="term" value="P:DNA recombination"/>
    <property type="evidence" value="ECO:0007669"/>
    <property type="project" value="UniProtKB-KW"/>
</dbReference>
<dbReference type="KEGG" id="ecq:ECED1_0923"/>
<dbReference type="Gene3D" id="1.10.443.10">
    <property type="entry name" value="Intergrase catalytic core"/>
    <property type="match status" value="1"/>
</dbReference>
<dbReference type="GO" id="GO:0015074">
    <property type="term" value="P:DNA integration"/>
    <property type="evidence" value="ECO:0007669"/>
    <property type="project" value="UniProtKB-KW"/>
</dbReference>
<evidence type="ECO:0000259" key="3">
    <source>
        <dbReference type="PROSITE" id="PS51898"/>
    </source>
</evidence>
<dbReference type="PANTHER" id="PTHR30349:SF93">
    <property type="entry name" value="FELS-2 PROPHAGE PROTEIN"/>
    <property type="match status" value="1"/>
</dbReference>
<keyword evidence="1" id="KW-0229">DNA integration</keyword>
<evidence type="ECO:0000256" key="2">
    <source>
        <dbReference type="ARBA" id="ARBA00023172"/>
    </source>
</evidence>
<dbReference type="InterPro" id="IPR011010">
    <property type="entry name" value="DNA_brk_join_enz"/>
</dbReference>
<evidence type="ECO:0000313" key="4">
    <source>
        <dbReference type="EMBL" id="CAR07125.1"/>
    </source>
</evidence>
<sequence>MEGLIMSIKQLKDGRYKVDVRPQGTEGKRIRKIFTLKSKAQEFERYVLQNFHDKPWQAKPADQRRLSELIDAWWVLDGRNQPYGDTYRVRLEKINREMRDPCASEMTRKFMLGYRSDKLQAGLMPSSVNRDLCALSAMFTSLIDAEVFHNENPVRGIRKLKVRNTEMAFLSDDEIDRLLERLEGDARRVAVLCLSTGARWGEAAGLRGEHIVGNRVMFFNTKNGKSRAVPVSDTVLSLIKTRKTGLLYQADYIRFRDILQEVKPDLPKGQATHVMRHTFATHFMMNGGNIVTLQRILGHTTIQQTMTYAHFSPDFLQDAISFNPLADSVHKLSID</sequence>
<gene>
    <name evidence="4" type="primary">int</name>
    <name evidence="4" type="ordered locus">ECED1_0923</name>
</gene>
<dbReference type="Pfam" id="PF24624">
    <property type="entry name" value="Int_N"/>
    <property type="match status" value="1"/>
</dbReference>
<dbReference type="HOGENOM" id="CLU_027562_44_0_6"/>
<keyword evidence="2" id="KW-0233">DNA recombination</keyword>
<dbReference type="SUPFAM" id="SSF56349">
    <property type="entry name" value="DNA breaking-rejoining enzymes"/>
    <property type="match status" value="1"/>
</dbReference>
<accession>B7MS11</accession>
<dbReference type="InterPro" id="IPR057084">
    <property type="entry name" value="Int_N"/>
</dbReference>
<dbReference type="Proteomes" id="UP000000748">
    <property type="component" value="Chromosome"/>
</dbReference>
<proteinExistence type="predicted"/>
<dbReference type="InterPro" id="IPR013762">
    <property type="entry name" value="Integrase-like_cat_sf"/>
</dbReference>
<reference evidence="5" key="1">
    <citation type="journal article" date="2009" name="PLoS Genet.">
        <title>Organised genome dynamics in the Escherichia coli species results in highly diverse adaptive paths.</title>
        <authorList>
            <person name="Touchon M."/>
            <person name="Hoede C."/>
            <person name="Tenaillon O."/>
            <person name="Barbe V."/>
            <person name="Baeriswyl S."/>
            <person name="Bidet P."/>
            <person name="Bingen E."/>
            <person name="Bonacorsi S."/>
            <person name="Bouchier C."/>
            <person name="Bouvet O."/>
            <person name="Calteau A."/>
            <person name="Chiapello H."/>
            <person name="Clermont O."/>
            <person name="Cruveiller S."/>
            <person name="Danchin A."/>
            <person name="Diard M."/>
            <person name="Dossat C."/>
            <person name="Karoui M.E."/>
            <person name="Frapy E."/>
            <person name="Garry L."/>
            <person name="Ghigo J.M."/>
            <person name="Gilles A.M."/>
            <person name="Johnson J."/>
            <person name="Le Bouguenec C."/>
            <person name="Lescat M."/>
            <person name="Mangenot S."/>
            <person name="Martinez-Jehanne V."/>
            <person name="Matic I."/>
            <person name="Nassif X."/>
            <person name="Oztas S."/>
            <person name="Petit M.A."/>
            <person name="Pichon C."/>
            <person name="Rouy Z."/>
            <person name="Ruf C.S."/>
            <person name="Schneider D."/>
            <person name="Tourret J."/>
            <person name="Vacherie B."/>
            <person name="Vallenet D."/>
            <person name="Medigue C."/>
            <person name="Rocha E.P.C."/>
            <person name="Denamur E."/>
        </authorList>
    </citation>
    <scope>NUCLEOTIDE SEQUENCE [LARGE SCALE GENOMIC DNA]</scope>
    <source>
        <strain evidence="5">ED1a</strain>
    </source>
</reference>
<dbReference type="EMBL" id="CU928162">
    <property type="protein sequence ID" value="CAR07125.1"/>
    <property type="molecule type" value="Genomic_DNA"/>
</dbReference>
<dbReference type="PANTHER" id="PTHR30349">
    <property type="entry name" value="PHAGE INTEGRASE-RELATED"/>
    <property type="match status" value="1"/>
</dbReference>
<dbReference type="InterPro" id="IPR002104">
    <property type="entry name" value="Integrase_catalytic"/>
</dbReference>
<evidence type="ECO:0000256" key="1">
    <source>
        <dbReference type="ARBA" id="ARBA00022908"/>
    </source>
</evidence>
<dbReference type="PROSITE" id="PS51898">
    <property type="entry name" value="TYR_RECOMBINASE"/>
    <property type="match status" value="1"/>
</dbReference>
<evidence type="ECO:0000313" key="5">
    <source>
        <dbReference type="Proteomes" id="UP000000748"/>
    </source>
</evidence>
<feature type="domain" description="Tyr recombinase" evidence="3">
    <location>
        <begin position="165"/>
        <end position="321"/>
    </location>
</feature>
<name>B7MS11_ECO81</name>